<reference evidence="7 8" key="1">
    <citation type="submission" date="2021-05" db="EMBL/GenBank/DDBJ databases">
        <title>The draft genome of Geobacter luticola JCM 17780.</title>
        <authorList>
            <person name="Xu Z."/>
            <person name="Masuda Y."/>
            <person name="Itoh H."/>
            <person name="Senoo K."/>
        </authorList>
    </citation>
    <scope>NUCLEOTIDE SEQUENCE [LARGE SCALE GENOMIC DNA]</scope>
    <source>
        <strain evidence="7 8">JCM 17780</strain>
    </source>
</reference>
<evidence type="ECO:0000313" key="8">
    <source>
        <dbReference type="Proteomes" id="UP000756860"/>
    </source>
</evidence>
<dbReference type="SUPFAM" id="SSF51395">
    <property type="entry name" value="FMN-linked oxidoreductases"/>
    <property type="match status" value="1"/>
</dbReference>
<evidence type="ECO:0000259" key="6">
    <source>
        <dbReference type="Pfam" id="PF00724"/>
    </source>
</evidence>
<dbReference type="CDD" id="cd02932">
    <property type="entry name" value="OYE_YqiM_FMN"/>
    <property type="match status" value="1"/>
</dbReference>
<dbReference type="PANTHER" id="PTHR43303:SF4">
    <property type="entry name" value="NADPH DEHYDROGENASE C23G7.10C-RELATED"/>
    <property type="match status" value="1"/>
</dbReference>
<dbReference type="EMBL" id="JAHCVK010000001">
    <property type="protein sequence ID" value="MBT0652407.1"/>
    <property type="molecule type" value="Genomic_DNA"/>
</dbReference>
<dbReference type="InterPro" id="IPR001155">
    <property type="entry name" value="OxRdtase_FMN_N"/>
</dbReference>
<name>A0ABS5SEH8_9BACT</name>
<dbReference type="Proteomes" id="UP000756860">
    <property type="component" value="Unassembled WGS sequence"/>
</dbReference>
<keyword evidence="4" id="KW-0521">NADP</keyword>
<organism evidence="7 8">
    <name type="scientific">Geomobilimonas luticola</name>
    <dbReference type="NCBI Taxonomy" id="1114878"/>
    <lineage>
        <taxon>Bacteria</taxon>
        <taxon>Pseudomonadati</taxon>
        <taxon>Thermodesulfobacteriota</taxon>
        <taxon>Desulfuromonadia</taxon>
        <taxon>Geobacterales</taxon>
        <taxon>Geobacteraceae</taxon>
        <taxon>Geomobilimonas</taxon>
    </lineage>
</organism>
<evidence type="ECO:0000313" key="7">
    <source>
        <dbReference type="EMBL" id="MBT0652407.1"/>
    </source>
</evidence>
<dbReference type="InterPro" id="IPR044152">
    <property type="entry name" value="YqjM-like"/>
</dbReference>
<keyword evidence="8" id="KW-1185">Reference proteome</keyword>
<dbReference type="InterPro" id="IPR013785">
    <property type="entry name" value="Aldolase_TIM"/>
</dbReference>
<sequence>MSRLFSPLTLRGLTFRNRIFVSPMCQYSSRDGMPTDWHLVHLGSRAVGGAGLVMVEATAVSPEGRISPDDSGIWSDPHGEAFAPIARFIREQGAVPALQLAHAGRKSSCSAPWHGGGPVEAGNGGWQTAAPSPLPFDTGHPVPRELALEEMEEIREQFAAGARRSLAAGFQVVEVHMAHGYLLNEFLSPLANRRTDDYGGSLENRMRFPLEVARTVREIWPADLPVFVRISATDWVEGGWDLEQSLVLCRRLKELGIDLIDCSSGGLMPHANVPVGPGYQTPFAAAIRREVSIATGAVGMITSPVQAEQIIATGIADTVLLAREMLRDPYWPIHAATVLKAEHVWPVQYERAKG</sequence>
<protein>
    <submittedName>
        <fullName evidence="7">NADH:flavin oxidoreductase/NADH oxidase</fullName>
    </submittedName>
</protein>
<evidence type="ECO:0000256" key="1">
    <source>
        <dbReference type="ARBA" id="ARBA00001917"/>
    </source>
</evidence>
<keyword evidence="2" id="KW-0285">Flavoprotein</keyword>
<dbReference type="PANTHER" id="PTHR43303">
    <property type="entry name" value="NADPH DEHYDROGENASE C23G7.10C-RELATED"/>
    <property type="match status" value="1"/>
</dbReference>
<evidence type="ECO:0000256" key="3">
    <source>
        <dbReference type="ARBA" id="ARBA00022643"/>
    </source>
</evidence>
<feature type="domain" description="NADH:flavin oxidoreductase/NADH oxidase N-terminal" evidence="6">
    <location>
        <begin position="4"/>
        <end position="338"/>
    </location>
</feature>
<comment type="caution">
    <text evidence="7">The sequence shown here is derived from an EMBL/GenBank/DDBJ whole genome shotgun (WGS) entry which is preliminary data.</text>
</comment>
<evidence type="ECO:0000256" key="4">
    <source>
        <dbReference type="ARBA" id="ARBA00022857"/>
    </source>
</evidence>
<proteinExistence type="predicted"/>
<keyword evidence="3" id="KW-0288">FMN</keyword>
<dbReference type="RefSeq" id="WP_214174350.1">
    <property type="nucleotide sequence ID" value="NZ_JAHCVK010000001.1"/>
</dbReference>
<dbReference type="Gene3D" id="3.20.20.70">
    <property type="entry name" value="Aldolase class I"/>
    <property type="match status" value="1"/>
</dbReference>
<dbReference type="Pfam" id="PF00724">
    <property type="entry name" value="Oxidored_FMN"/>
    <property type="match status" value="1"/>
</dbReference>
<accession>A0ABS5SEH8</accession>
<comment type="cofactor">
    <cofactor evidence="1">
        <name>FMN</name>
        <dbReference type="ChEBI" id="CHEBI:58210"/>
    </cofactor>
</comment>
<gene>
    <name evidence="7" type="ORF">KI810_05015</name>
</gene>
<evidence type="ECO:0000256" key="5">
    <source>
        <dbReference type="ARBA" id="ARBA00023002"/>
    </source>
</evidence>
<evidence type="ECO:0000256" key="2">
    <source>
        <dbReference type="ARBA" id="ARBA00022630"/>
    </source>
</evidence>
<keyword evidence="5" id="KW-0560">Oxidoreductase</keyword>